<name>A0AAW9K8Z0_CLOPF</name>
<keyword evidence="2" id="KW-0418">Kinase</keyword>
<comment type="caution">
    <text evidence="2">The sequence shown here is derived from an EMBL/GenBank/DDBJ whole genome shotgun (WGS) entry which is preliminary data.</text>
</comment>
<keyword evidence="2" id="KW-0808">Transferase</keyword>
<dbReference type="RefSeq" id="WP_322394898.1">
    <property type="nucleotide sequence ID" value="NZ_CP148656.1"/>
</dbReference>
<sequence>MGEKILITKKELAERWGVTTKHIDDLRRQGILQTVKGIPTVRFNIQYIKELEETKVEKYSPIEFRRIERELKEAREELRVLKEILININIESNKALKIIIN</sequence>
<proteinExistence type="predicted"/>
<organism evidence="2 3">
    <name type="scientific">Clostridium perfringens</name>
    <dbReference type="NCBI Taxonomy" id="1502"/>
    <lineage>
        <taxon>Bacteria</taxon>
        <taxon>Bacillati</taxon>
        <taxon>Bacillota</taxon>
        <taxon>Clostridia</taxon>
        <taxon>Eubacteriales</taxon>
        <taxon>Clostridiaceae</taxon>
        <taxon>Clostridium</taxon>
    </lineage>
</organism>
<reference evidence="2" key="1">
    <citation type="submission" date="2019-11" db="EMBL/GenBank/DDBJ databases">
        <title>Characterization of Clostridium perfringens isolates from swine manure treated agricultural soils.</title>
        <authorList>
            <person name="Wushke S.T."/>
        </authorList>
    </citation>
    <scope>NUCLEOTIDE SEQUENCE</scope>
    <source>
        <strain evidence="2">X62</strain>
    </source>
</reference>
<dbReference type="GO" id="GO:0016301">
    <property type="term" value="F:kinase activity"/>
    <property type="evidence" value="ECO:0007669"/>
    <property type="project" value="UniProtKB-KW"/>
</dbReference>
<protein>
    <submittedName>
        <fullName evidence="2">Histidine kinase</fullName>
    </submittedName>
</protein>
<gene>
    <name evidence="2" type="ORF">GNF83_13190</name>
</gene>
<evidence type="ECO:0000256" key="1">
    <source>
        <dbReference type="SAM" id="Coils"/>
    </source>
</evidence>
<keyword evidence="1" id="KW-0175">Coiled coil</keyword>
<evidence type="ECO:0000313" key="2">
    <source>
        <dbReference type="EMBL" id="MDZ7542186.1"/>
    </source>
</evidence>
<feature type="coiled-coil region" evidence="1">
    <location>
        <begin position="64"/>
        <end position="91"/>
    </location>
</feature>
<dbReference type="AlphaFoldDB" id="A0AAW9K8Z0"/>
<evidence type="ECO:0000313" key="3">
    <source>
        <dbReference type="Proteomes" id="UP001288944"/>
    </source>
</evidence>
<dbReference type="EMBL" id="WNUR01000047">
    <property type="protein sequence ID" value="MDZ7542186.1"/>
    <property type="molecule type" value="Genomic_DNA"/>
</dbReference>
<accession>A0AAW9K8Z0</accession>
<dbReference type="Proteomes" id="UP001288944">
    <property type="component" value="Unassembled WGS sequence"/>
</dbReference>